<protein>
    <submittedName>
        <fullName evidence="4">FAD-binding protein</fullName>
    </submittedName>
</protein>
<evidence type="ECO:0000256" key="2">
    <source>
        <dbReference type="ARBA" id="ARBA00022827"/>
    </source>
</evidence>
<feature type="domain" description="FAD-binding PCMH-type" evidence="3">
    <location>
        <begin position="1"/>
        <end position="171"/>
    </location>
</feature>
<dbReference type="SUPFAM" id="SSF56176">
    <property type="entry name" value="FAD-binding/transporter-associated domain-like"/>
    <property type="match status" value="1"/>
</dbReference>
<proteinExistence type="predicted"/>
<dbReference type="EMBL" id="JBDNCH010000002">
    <property type="protein sequence ID" value="MEN9061019.1"/>
    <property type="molecule type" value="Genomic_DNA"/>
</dbReference>
<evidence type="ECO:0000313" key="5">
    <source>
        <dbReference type="Proteomes" id="UP001428774"/>
    </source>
</evidence>
<dbReference type="PANTHER" id="PTHR11748">
    <property type="entry name" value="D-LACTATE DEHYDROGENASE"/>
    <property type="match status" value="1"/>
</dbReference>
<name>A0AAW9SAK9_9RHOB</name>
<dbReference type="InterPro" id="IPR016164">
    <property type="entry name" value="FAD-linked_Oxase-like_C"/>
</dbReference>
<dbReference type="PANTHER" id="PTHR11748:SF103">
    <property type="entry name" value="GLYCOLATE OXIDASE SUBUNIT GLCE"/>
    <property type="match status" value="1"/>
</dbReference>
<dbReference type="Proteomes" id="UP001428774">
    <property type="component" value="Unassembled WGS sequence"/>
</dbReference>
<dbReference type="InterPro" id="IPR006094">
    <property type="entry name" value="Oxid_FAD_bind_N"/>
</dbReference>
<evidence type="ECO:0000313" key="4">
    <source>
        <dbReference type="EMBL" id="MEN9061019.1"/>
    </source>
</evidence>
<dbReference type="PROSITE" id="PS51387">
    <property type="entry name" value="FAD_PCMH"/>
    <property type="match status" value="1"/>
</dbReference>
<dbReference type="InterPro" id="IPR036318">
    <property type="entry name" value="FAD-bd_PCMH-like_sf"/>
</dbReference>
<dbReference type="Pfam" id="PF01565">
    <property type="entry name" value="FAD_binding_4"/>
    <property type="match status" value="1"/>
</dbReference>
<keyword evidence="5" id="KW-1185">Reference proteome</keyword>
<dbReference type="SUPFAM" id="SSF55103">
    <property type="entry name" value="FAD-linked oxidases, C-terminal domain"/>
    <property type="match status" value="1"/>
</dbReference>
<reference evidence="4 5" key="1">
    <citation type="submission" date="2024-05" db="EMBL/GenBank/DDBJ databases">
        <title>Genome sequence of Ponticoccus litoralis KCCM 90028.</title>
        <authorList>
            <person name="Kim J.M."/>
            <person name="Lee J.K."/>
            <person name="Choi B.J."/>
            <person name="Bayburt H."/>
            <person name="Baek J.H."/>
            <person name="Jeon C.O."/>
        </authorList>
    </citation>
    <scope>NUCLEOTIDE SEQUENCE [LARGE SCALE GENOMIC DNA]</scope>
    <source>
        <strain evidence="4 5">KCCM 90028</strain>
    </source>
</reference>
<keyword evidence="2" id="KW-0274">FAD</keyword>
<dbReference type="RefSeq" id="WP_347166136.1">
    <property type="nucleotide sequence ID" value="NZ_JBDNCH010000002.1"/>
</dbReference>
<dbReference type="GO" id="GO:0003824">
    <property type="term" value="F:catalytic activity"/>
    <property type="evidence" value="ECO:0007669"/>
    <property type="project" value="InterPro"/>
</dbReference>
<dbReference type="AlphaFoldDB" id="A0AAW9SAK9"/>
<evidence type="ECO:0000256" key="1">
    <source>
        <dbReference type="ARBA" id="ARBA00022630"/>
    </source>
</evidence>
<sequence length="397" mass="40921">MRPESEADLAEAVAGAQGPLAIRGGGTRGGAVPGEVLETGGLSGITLYEPGALTLVARAGTPLAEIEAALSAEGQRLAFEPMDHRVLLGGTGAPTVGGVVAANVSGPRRIQAGAARDFCLGVRFVDGRGIVVKNGGRVMKNVTGYDLVKLMAGSRGTLGVLSEVSLKVLPAPEAAASLAVPVATPAEAVAVMSAALGSPFDVNGAAYRPEAGCVVLRIEGFDGSVGYRAERLAALFAGRGAEIDRADVGETWRALRDVAALKDHPLVWKLSMAPRDMVPALLEPAAREMGFDYQLDWGGGLCWLGMTVAQLDACAAHFGTGDPRATAVAVHRGLQERMVAPDAATRLRGHATLVKAPEPVATQVPRFQPEPAALAALTAALRQRFDPRGILNPGLMA</sequence>
<dbReference type="InterPro" id="IPR016166">
    <property type="entry name" value="FAD-bd_PCMH"/>
</dbReference>
<organism evidence="4 5">
    <name type="scientific">Ponticoccus litoralis</name>
    <dbReference type="NCBI Taxonomy" id="422297"/>
    <lineage>
        <taxon>Bacteria</taxon>
        <taxon>Pseudomonadati</taxon>
        <taxon>Pseudomonadota</taxon>
        <taxon>Alphaproteobacteria</taxon>
        <taxon>Rhodobacterales</taxon>
        <taxon>Roseobacteraceae</taxon>
        <taxon>Ponticoccus</taxon>
    </lineage>
</organism>
<gene>
    <name evidence="4" type="ORF">ABFB10_08160</name>
</gene>
<keyword evidence="1" id="KW-0285">Flavoprotein</keyword>
<evidence type="ECO:0000259" key="3">
    <source>
        <dbReference type="PROSITE" id="PS51387"/>
    </source>
</evidence>
<dbReference type="Gene3D" id="3.30.465.10">
    <property type="match status" value="1"/>
</dbReference>
<comment type="caution">
    <text evidence="4">The sequence shown here is derived from an EMBL/GenBank/DDBJ whole genome shotgun (WGS) entry which is preliminary data.</text>
</comment>
<dbReference type="InterPro" id="IPR016169">
    <property type="entry name" value="FAD-bd_PCMH_sub2"/>
</dbReference>
<dbReference type="GO" id="GO:0071949">
    <property type="term" value="F:FAD binding"/>
    <property type="evidence" value="ECO:0007669"/>
    <property type="project" value="InterPro"/>
</dbReference>
<accession>A0AAW9SAK9</accession>